<organism evidence="2 3">
    <name type="scientific">Trichoglossum hirsutum</name>
    <dbReference type="NCBI Taxonomy" id="265104"/>
    <lineage>
        <taxon>Eukaryota</taxon>
        <taxon>Fungi</taxon>
        <taxon>Dikarya</taxon>
        <taxon>Ascomycota</taxon>
        <taxon>Pezizomycotina</taxon>
        <taxon>Geoglossomycetes</taxon>
        <taxon>Geoglossales</taxon>
        <taxon>Geoglossaceae</taxon>
        <taxon>Trichoglossum</taxon>
    </lineage>
</organism>
<feature type="transmembrane region" description="Helical" evidence="1">
    <location>
        <begin position="179"/>
        <end position="199"/>
    </location>
</feature>
<dbReference type="AlphaFoldDB" id="A0A9P8LIW7"/>
<comment type="caution">
    <text evidence="2">The sequence shown here is derived from an EMBL/GenBank/DDBJ whole genome shotgun (WGS) entry which is preliminary data.</text>
</comment>
<dbReference type="Proteomes" id="UP000750711">
    <property type="component" value="Unassembled WGS sequence"/>
</dbReference>
<keyword evidence="1" id="KW-0472">Membrane</keyword>
<keyword evidence="1" id="KW-1133">Transmembrane helix</keyword>
<name>A0A9P8LIW7_9PEZI</name>
<evidence type="ECO:0000256" key="1">
    <source>
        <dbReference type="SAM" id="Phobius"/>
    </source>
</evidence>
<dbReference type="PANTHER" id="PTHR39470">
    <property type="entry name" value="CHROMOSOME 10, WHOLE GENOME SHOTGUN SEQUENCE"/>
    <property type="match status" value="1"/>
</dbReference>
<evidence type="ECO:0000313" key="2">
    <source>
        <dbReference type="EMBL" id="KAH0566231.1"/>
    </source>
</evidence>
<dbReference type="EMBL" id="JAGHQM010000023">
    <property type="protein sequence ID" value="KAH0566231.1"/>
    <property type="molecule type" value="Genomic_DNA"/>
</dbReference>
<feature type="transmembrane region" description="Helical" evidence="1">
    <location>
        <begin position="219"/>
        <end position="239"/>
    </location>
</feature>
<evidence type="ECO:0000313" key="3">
    <source>
        <dbReference type="Proteomes" id="UP000750711"/>
    </source>
</evidence>
<gene>
    <name evidence="2" type="ORF">GP486_000378</name>
</gene>
<feature type="transmembrane region" description="Helical" evidence="1">
    <location>
        <begin position="140"/>
        <end position="167"/>
    </location>
</feature>
<proteinExistence type="predicted"/>
<dbReference type="PANTHER" id="PTHR39470:SF1">
    <property type="entry name" value="CHORISMATE SYNTHASE PROTEIN"/>
    <property type="match status" value="1"/>
</dbReference>
<feature type="transmembrane region" description="Helical" evidence="1">
    <location>
        <begin position="6"/>
        <end position="28"/>
    </location>
</feature>
<accession>A0A9P8LIW7</accession>
<evidence type="ECO:0008006" key="4">
    <source>
        <dbReference type="Google" id="ProtNLM"/>
    </source>
</evidence>
<feature type="transmembrane region" description="Helical" evidence="1">
    <location>
        <begin position="49"/>
        <end position="68"/>
    </location>
</feature>
<keyword evidence="3" id="KW-1185">Reference proteome</keyword>
<sequence length="352" mass="38889">MWLHSSIQALLITFGPYIITRVISFIRSPASPGGPKRSIRPVPPHVSRALNVLFITACAFLLSTLPYFQPENVFVTTKSRLQTPTDVLFTRLGNVRPLTPQDTTLRSKLASMDARLLYLTYGSKPLVECLFCNSDAPFSYLYYAFPSIVAPHLFHVAVLGIVTSSLLSGHEGSYWRTKATIAGIGLALAEVFAVGTYNYKNNSTTTRPIELDAFHWRMRVYRGIAIALADALLGWGLYLSSTNRRFAEPISPAERLESATRTLEASTGRLRADGALRSTIVRDEVLRGKMHDYWVAEKNIMGQIYEERDVVDSVKGALGRLNLHHIAEEAGRYADGVIGGLPGIVPEGSTME</sequence>
<keyword evidence="1" id="KW-0812">Transmembrane</keyword>
<protein>
    <recommendedName>
        <fullName evidence="4">Chorismate synthase protein</fullName>
    </recommendedName>
</protein>
<reference evidence="2" key="1">
    <citation type="submission" date="2021-03" db="EMBL/GenBank/DDBJ databases">
        <title>Comparative genomics and phylogenomic investigation of the class Geoglossomycetes provide insights into ecological specialization and systematics.</title>
        <authorList>
            <person name="Melie T."/>
            <person name="Pirro S."/>
            <person name="Miller A.N."/>
            <person name="Quandt A."/>
        </authorList>
    </citation>
    <scope>NUCLEOTIDE SEQUENCE</scope>
    <source>
        <strain evidence="2">CAQ_001_2017</strain>
    </source>
</reference>